<reference evidence="4" key="1">
    <citation type="submission" date="2020-05" db="EMBL/GenBank/DDBJ databases">
        <authorList>
            <person name="Chiriac C."/>
            <person name="Salcher M."/>
            <person name="Ghai R."/>
            <person name="Kavagutti S V."/>
        </authorList>
    </citation>
    <scope>NUCLEOTIDE SEQUENCE</scope>
</reference>
<evidence type="ECO:0000313" key="2">
    <source>
        <dbReference type="EMBL" id="CAB4181926.1"/>
    </source>
</evidence>
<gene>
    <name evidence="2" type="ORF">UFOVP1066_81</name>
    <name evidence="3" type="ORF">UFOVP1315_34</name>
    <name evidence="4" type="ORF">UFOVP1421_217</name>
    <name evidence="5" type="ORF">UFOVP1525_5</name>
    <name evidence="1" type="ORF">UFOVP909_190</name>
</gene>
<protein>
    <submittedName>
        <fullName evidence="4">Uncharacterized protein</fullName>
    </submittedName>
</protein>
<evidence type="ECO:0000313" key="3">
    <source>
        <dbReference type="EMBL" id="CAB4197852.1"/>
    </source>
</evidence>
<dbReference type="EMBL" id="LR797019">
    <property type="protein sequence ID" value="CAB4181926.1"/>
    <property type="molecule type" value="Genomic_DNA"/>
</dbReference>
<evidence type="ECO:0000313" key="5">
    <source>
        <dbReference type="EMBL" id="CAB5238180.1"/>
    </source>
</evidence>
<name>A0A6J5SDF6_9CAUD</name>
<evidence type="ECO:0000313" key="4">
    <source>
        <dbReference type="EMBL" id="CAB4211610.1"/>
    </source>
</evidence>
<organism evidence="4">
    <name type="scientific">uncultured Caudovirales phage</name>
    <dbReference type="NCBI Taxonomy" id="2100421"/>
    <lineage>
        <taxon>Viruses</taxon>
        <taxon>Duplodnaviria</taxon>
        <taxon>Heunggongvirae</taxon>
        <taxon>Uroviricota</taxon>
        <taxon>Caudoviricetes</taxon>
        <taxon>Peduoviridae</taxon>
        <taxon>Maltschvirus</taxon>
        <taxon>Maltschvirus maltsch</taxon>
    </lineage>
</organism>
<proteinExistence type="predicted"/>
<evidence type="ECO:0000313" key="1">
    <source>
        <dbReference type="EMBL" id="CAB4170984.1"/>
    </source>
</evidence>
<accession>A0A6J5SDF6</accession>
<dbReference type="Gene3D" id="2.30.30.100">
    <property type="match status" value="1"/>
</dbReference>
<dbReference type="EMBL" id="LR796861">
    <property type="protein sequence ID" value="CAB4170984.1"/>
    <property type="molecule type" value="Genomic_DNA"/>
</dbReference>
<sequence length="98" mass="10591">MTEIKVFKLISGEELIGKVEVTALGYYVEAPATILMQQTKDGVGLALMPYMPYTEGKVKLFSQCIATEGDPSKKMINEYSRLFGSGIEIAPASALVGL</sequence>
<dbReference type="EMBL" id="LR798454">
    <property type="protein sequence ID" value="CAB5238180.1"/>
    <property type="molecule type" value="Genomic_DNA"/>
</dbReference>
<dbReference type="EMBL" id="LR797375">
    <property type="protein sequence ID" value="CAB4211610.1"/>
    <property type="molecule type" value="Genomic_DNA"/>
</dbReference>
<dbReference type="EMBL" id="LR797272">
    <property type="protein sequence ID" value="CAB4197852.1"/>
    <property type="molecule type" value="Genomic_DNA"/>
</dbReference>